<dbReference type="Proteomes" id="UP001172082">
    <property type="component" value="Unassembled WGS sequence"/>
</dbReference>
<name>A0ABT8KQB1_9BACT</name>
<dbReference type="SUPFAM" id="SSF81301">
    <property type="entry name" value="Nucleotidyltransferase"/>
    <property type="match status" value="1"/>
</dbReference>
<dbReference type="Gene3D" id="3.30.460.10">
    <property type="entry name" value="Beta Polymerase, domain 2"/>
    <property type="match status" value="1"/>
</dbReference>
<dbReference type="EMBL" id="JAUJEA010000004">
    <property type="protein sequence ID" value="MDN5202394.1"/>
    <property type="molecule type" value="Genomic_DNA"/>
</dbReference>
<organism evidence="1 2">
    <name type="scientific">Splendidivirga corallicola</name>
    <dbReference type="NCBI Taxonomy" id="3051826"/>
    <lineage>
        <taxon>Bacteria</taxon>
        <taxon>Pseudomonadati</taxon>
        <taxon>Bacteroidota</taxon>
        <taxon>Cytophagia</taxon>
        <taxon>Cytophagales</taxon>
        <taxon>Splendidivirgaceae</taxon>
        <taxon>Splendidivirga</taxon>
    </lineage>
</organism>
<comment type="caution">
    <text evidence="1">The sequence shown here is derived from an EMBL/GenBank/DDBJ whole genome shotgun (WGS) entry which is preliminary data.</text>
</comment>
<dbReference type="InterPro" id="IPR043519">
    <property type="entry name" value="NT_sf"/>
</dbReference>
<protein>
    <submittedName>
        <fullName evidence="1">Aminoglycoside 6-adenylyltransferase</fullName>
    </submittedName>
</protein>
<accession>A0ABT8KQB1</accession>
<keyword evidence="2" id="KW-1185">Reference proteome</keyword>
<dbReference type="RefSeq" id="WP_346752418.1">
    <property type="nucleotide sequence ID" value="NZ_JAUJEA010000004.1"/>
</dbReference>
<evidence type="ECO:0000313" key="2">
    <source>
        <dbReference type="Proteomes" id="UP001172082"/>
    </source>
</evidence>
<reference evidence="1" key="1">
    <citation type="submission" date="2023-06" db="EMBL/GenBank/DDBJ databases">
        <title>Genomic of Parafulvivirga corallium.</title>
        <authorList>
            <person name="Wang G."/>
        </authorList>
    </citation>
    <scope>NUCLEOTIDE SEQUENCE</scope>
    <source>
        <strain evidence="1">BMA10</strain>
    </source>
</reference>
<proteinExistence type="predicted"/>
<gene>
    <name evidence="1" type="ORF">QQ008_13490</name>
</gene>
<evidence type="ECO:0000313" key="1">
    <source>
        <dbReference type="EMBL" id="MDN5202394.1"/>
    </source>
</evidence>
<sequence>MIKENKYNYAMNDLFWLTNDKLLNHFGESEIRCILAYGSRLENYNLVDRFSDYDITVVFKKMPSYQTSIPSIQEVNLTILIEDEIEKYGIQNFILDNHGVFYLYRLASAKTLWGENTFAGALKRIPVDLLNESLKKQIIIHCWKVQNITLMQTERKLRDIRKYSLRIAQNIFFLENGIDYFLFKQKNAQELMIILGKNDFLNDHQTYIQDVLTLRVSINEVFKFIDSVKNFIIRH</sequence>